<keyword evidence="3" id="KW-1185">Reference proteome</keyword>
<dbReference type="AlphaFoldDB" id="A0A9P6JE28"/>
<protein>
    <submittedName>
        <fullName evidence="2">Uncharacterized protein</fullName>
    </submittedName>
</protein>
<dbReference type="EMBL" id="JAAAHY010000053">
    <property type="protein sequence ID" value="KAF9967849.1"/>
    <property type="molecule type" value="Genomic_DNA"/>
</dbReference>
<name>A0A9P6JE28_MORAP</name>
<gene>
    <name evidence="2" type="ORF">BGZ70_007905</name>
</gene>
<accession>A0A9P6JE28</accession>
<dbReference type="OrthoDB" id="2377581at2759"/>
<comment type="caution">
    <text evidence="2">The sequence shown here is derived from an EMBL/GenBank/DDBJ whole genome shotgun (WGS) entry which is preliminary data.</text>
</comment>
<evidence type="ECO:0000256" key="1">
    <source>
        <dbReference type="SAM" id="Coils"/>
    </source>
</evidence>
<sequence length="188" mass="21822">MEILSTGLHDSPPSNLVRRYTGLHDGILRLLLACPFSTCEEPITNTFPKHFYKAVSTTFYFIASERRSIPNEIYYSATPQQARKYKKVTENMIRDLSTEASDVAGSNFRTELNTVADAYTRTTTAELECRLEEQHLLLQRQRQQFDDQTRMIRELRELFATQKQAMEVWEEAVQDQLQHIVTLISAKK</sequence>
<dbReference type="Proteomes" id="UP000738359">
    <property type="component" value="Unassembled WGS sequence"/>
</dbReference>
<feature type="coiled-coil region" evidence="1">
    <location>
        <begin position="138"/>
        <end position="172"/>
    </location>
</feature>
<evidence type="ECO:0000313" key="2">
    <source>
        <dbReference type="EMBL" id="KAF9967849.1"/>
    </source>
</evidence>
<evidence type="ECO:0000313" key="3">
    <source>
        <dbReference type="Proteomes" id="UP000738359"/>
    </source>
</evidence>
<keyword evidence="1" id="KW-0175">Coiled coil</keyword>
<organism evidence="2 3">
    <name type="scientific">Mortierella alpina</name>
    <name type="common">Oleaginous fungus</name>
    <name type="synonym">Mortierella renispora</name>
    <dbReference type="NCBI Taxonomy" id="64518"/>
    <lineage>
        <taxon>Eukaryota</taxon>
        <taxon>Fungi</taxon>
        <taxon>Fungi incertae sedis</taxon>
        <taxon>Mucoromycota</taxon>
        <taxon>Mortierellomycotina</taxon>
        <taxon>Mortierellomycetes</taxon>
        <taxon>Mortierellales</taxon>
        <taxon>Mortierellaceae</taxon>
        <taxon>Mortierella</taxon>
    </lineage>
</organism>
<proteinExistence type="predicted"/>
<reference evidence="2" key="1">
    <citation type="journal article" date="2020" name="Fungal Divers.">
        <title>Resolving the Mortierellaceae phylogeny through synthesis of multi-gene phylogenetics and phylogenomics.</title>
        <authorList>
            <person name="Vandepol N."/>
            <person name="Liber J."/>
            <person name="Desiro A."/>
            <person name="Na H."/>
            <person name="Kennedy M."/>
            <person name="Barry K."/>
            <person name="Grigoriev I.V."/>
            <person name="Miller A.N."/>
            <person name="O'Donnell K."/>
            <person name="Stajich J.E."/>
            <person name="Bonito G."/>
        </authorList>
    </citation>
    <scope>NUCLEOTIDE SEQUENCE</scope>
    <source>
        <strain evidence="2">CK1249</strain>
    </source>
</reference>